<proteinExistence type="predicted"/>
<organism evidence="2">
    <name type="scientific">uncultured Thermoleophilia bacterium</name>
    <dbReference type="NCBI Taxonomy" id="1497501"/>
    <lineage>
        <taxon>Bacteria</taxon>
        <taxon>Bacillati</taxon>
        <taxon>Actinomycetota</taxon>
        <taxon>Thermoleophilia</taxon>
        <taxon>environmental samples</taxon>
    </lineage>
</organism>
<feature type="region of interest" description="Disordered" evidence="1">
    <location>
        <begin position="1"/>
        <end position="241"/>
    </location>
</feature>
<feature type="compositionally biased region" description="Low complexity" evidence="1">
    <location>
        <begin position="45"/>
        <end position="58"/>
    </location>
</feature>
<feature type="non-terminal residue" evidence="2">
    <location>
        <position position="1"/>
    </location>
</feature>
<feature type="compositionally biased region" description="Basic and acidic residues" evidence="1">
    <location>
        <begin position="272"/>
        <end position="295"/>
    </location>
</feature>
<reference evidence="2" key="1">
    <citation type="submission" date="2020-02" db="EMBL/GenBank/DDBJ databases">
        <authorList>
            <person name="Meier V. D."/>
        </authorList>
    </citation>
    <scope>NUCLEOTIDE SEQUENCE</scope>
    <source>
        <strain evidence="2">AVDCRST_MAG79</strain>
    </source>
</reference>
<evidence type="ECO:0000313" key="2">
    <source>
        <dbReference type="EMBL" id="CAA9544128.1"/>
    </source>
</evidence>
<dbReference type="AlphaFoldDB" id="A0A6J4UBV0"/>
<dbReference type="EMBL" id="CADCWC010000317">
    <property type="protein sequence ID" value="CAA9544128.1"/>
    <property type="molecule type" value="Genomic_DNA"/>
</dbReference>
<protein>
    <submittedName>
        <fullName evidence="2">Phosphodiesterase/alkaline phosphatase D</fullName>
    </submittedName>
</protein>
<sequence length="295" mass="32148">AGRPRRAPVDRHVGRPRARQQLGRRDPRGRPAPGPVPAPARRRLPGLLGAHAVAAHVAPQRDRPAALPPDRLRRPCRVQRPGHAPVPLRPGLRRHRRHRLRGAPGPVAHDHGRRAGGLAARRPRGLPGALERPGPAGLLRPARLRGRAGRVVQHGRLGRLRRLPRADPPRRRRAPRGQPGRAHGGRAPALGERPQGRLLRSGVPDGGVGAGLHVDHLQRRRDRGAHAVQPASAGREPAHQVQLQPARLRALRGQPGGVAGRLPRPALRQAARRGDQHRPVLHDRGRQPRPAAREL</sequence>
<feature type="region of interest" description="Disordered" evidence="1">
    <location>
        <begin position="253"/>
        <end position="295"/>
    </location>
</feature>
<feature type="compositionally biased region" description="Low complexity" evidence="1">
    <location>
        <begin position="116"/>
        <end position="141"/>
    </location>
</feature>
<feature type="compositionally biased region" description="Low complexity" evidence="1">
    <location>
        <begin position="260"/>
        <end position="269"/>
    </location>
</feature>
<feature type="non-terminal residue" evidence="2">
    <location>
        <position position="295"/>
    </location>
</feature>
<name>A0A6J4UBV0_9ACTN</name>
<feature type="compositionally biased region" description="Basic residues" evidence="1">
    <location>
        <begin position="91"/>
        <end position="101"/>
    </location>
</feature>
<gene>
    <name evidence="2" type="ORF">AVDCRST_MAG79-2112</name>
</gene>
<evidence type="ECO:0000256" key="1">
    <source>
        <dbReference type="SAM" id="MobiDB-lite"/>
    </source>
</evidence>
<feature type="compositionally biased region" description="Low complexity" evidence="1">
    <location>
        <begin position="176"/>
        <end position="191"/>
    </location>
</feature>
<accession>A0A6J4UBV0</accession>